<evidence type="ECO:0000313" key="4">
    <source>
        <dbReference type="EMBL" id="UTY38952.1"/>
    </source>
</evidence>
<feature type="region of interest" description="Disordered" evidence="1">
    <location>
        <begin position="27"/>
        <end position="53"/>
    </location>
</feature>
<name>A0ABY5I0I8_9FIRM</name>
<keyword evidence="7" id="KW-1185">Reference proteome</keyword>
<dbReference type="Proteomes" id="UP001060112">
    <property type="component" value="Chromosome"/>
</dbReference>
<dbReference type="EMBL" id="CP101620">
    <property type="protein sequence ID" value="UTY37934.1"/>
    <property type="molecule type" value="Genomic_DNA"/>
</dbReference>
<organism evidence="2 7">
    <name type="scientific">Allocoprobacillus halotolerans</name>
    <dbReference type="NCBI Taxonomy" id="2944914"/>
    <lineage>
        <taxon>Bacteria</taxon>
        <taxon>Bacillati</taxon>
        <taxon>Bacillota</taxon>
        <taxon>Erysipelotrichia</taxon>
        <taxon>Erysipelotrichales</taxon>
        <taxon>Erysipelotrichaceae</taxon>
        <taxon>Allocoprobacillus</taxon>
    </lineage>
</organism>
<evidence type="ECO:0000313" key="7">
    <source>
        <dbReference type="Proteomes" id="UP001060112"/>
    </source>
</evidence>
<evidence type="ECO:0000313" key="5">
    <source>
        <dbReference type="EMBL" id="UTY40223.1"/>
    </source>
</evidence>
<feature type="compositionally biased region" description="Basic and acidic residues" evidence="1">
    <location>
        <begin position="29"/>
        <end position="53"/>
    </location>
</feature>
<dbReference type="EMBL" id="CP101620">
    <property type="protein sequence ID" value="UTY40223.1"/>
    <property type="molecule type" value="Genomic_DNA"/>
</dbReference>
<gene>
    <name evidence="5" type="ORF">NMU03_05360</name>
    <name evidence="6" type="ORF">NMU03_07015</name>
    <name evidence="2" type="ORF">NMU03_09425</name>
    <name evidence="3" type="ORF">NMU03_11905</name>
    <name evidence="4" type="ORF">NMU03_15420</name>
</gene>
<evidence type="ECO:0000313" key="3">
    <source>
        <dbReference type="EMBL" id="UTY38366.1"/>
    </source>
</evidence>
<reference evidence="2" key="1">
    <citation type="submission" date="2022-07" db="EMBL/GenBank/DDBJ databases">
        <title>Faecal culturing of patients with breast cancer.</title>
        <authorList>
            <person name="Teng N.M.Y."/>
            <person name="Kiu R."/>
            <person name="Evans R."/>
            <person name="Baker D.J."/>
            <person name="Zenner C."/>
            <person name="Robinson S.D."/>
            <person name="Hall L.J."/>
        </authorList>
    </citation>
    <scope>NUCLEOTIDE SEQUENCE</scope>
    <source>
        <strain evidence="2">LH1062</strain>
    </source>
</reference>
<evidence type="ECO:0000313" key="6">
    <source>
        <dbReference type="EMBL" id="UTY40521.1"/>
    </source>
</evidence>
<dbReference type="EMBL" id="CP101620">
    <property type="protein sequence ID" value="UTY38366.1"/>
    <property type="molecule type" value="Genomic_DNA"/>
</dbReference>
<dbReference type="EMBL" id="CP101620">
    <property type="protein sequence ID" value="UTY38952.1"/>
    <property type="molecule type" value="Genomic_DNA"/>
</dbReference>
<protein>
    <submittedName>
        <fullName evidence="2">Uncharacterized protein</fullName>
    </submittedName>
</protein>
<proteinExistence type="predicted"/>
<evidence type="ECO:0000313" key="2">
    <source>
        <dbReference type="EMBL" id="UTY37934.1"/>
    </source>
</evidence>
<sequence>MWILFGFECICKDAFKAGTLKTEQQTFYKESEETKDERDQERKEEGRNHLVAN</sequence>
<dbReference type="EMBL" id="CP101620">
    <property type="protein sequence ID" value="UTY40521.1"/>
    <property type="molecule type" value="Genomic_DNA"/>
</dbReference>
<dbReference type="RefSeq" id="WP_290137913.1">
    <property type="nucleotide sequence ID" value="NZ_CP101620.1"/>
</dbReference>
<evidence type="ECO:0000256" key="1">
    <source>
        <dbReference type="SAM" id="MobiDB-lite"/>
    </source>
</evidence>
<accession>A0ABY5I0I8</accession>